<keyword evidence="4" id="KW-1185">Reference proteome</keyword>
<feature type="region of interest" description="Disordered" evidence="1">
    <location>
        <begin position="185"/>
        <end position="327"/>
    </location>
</feature>
<dbReference type="EMBL" id="BMYQ01000001">
    <property type="protein sequence ID" value="GGW21443.1"/>
    <property type="molecule type" value="Genomic_DNA"/>
</dbReference>
<evidence type="ECO:0000256" key="1">
    <source>
        <dbReference type="SAM" id="MobiDB-lite"/>
    </source>
</evidence>
<feature type="compositionally biased region" description="Low complexity" evidence="1">
    <location>
        <begin position="443"/>
        <end position="455"/>
    </location>
</feature>
<feature type="region of interest" description="Disordered" evidence="1">
    <location>
        <begin position="557"/>
        <end position="584"/>
    </location>
</feature>
<reference evidence="3" key="1">
    <citation type="journal article" date="2014" name="Int. J. Syst. Evol. Microbiol.">
        <title>Complete genome sequence of Corynebacterium casei LMG S-19264T (=DSM 44701T), isolated from a smear-ripened cheese.</title>
        <authorList>
            <consortium name="US DOE Joint Genome Institute (JGI-PGF)"/>
            <person name="Walter F."/>
            <person name="Albersmeier A."/>
            <person name="Kalinowski J."/>
            <person name="Ruckert C."/>
        </authorList>
    </citation>
    <scope>NUCLEOTIDE SEQUENCE</scope>
    <source>
        <strain evidence="3">KCTC 23714</strain>
    </source>
</reference>
<dbReference type="RefSeq" id="WP_189631924.1">
    <property type="nucleotide sequence ID" value="NZ_BMYQ01000001.1"/>
</dbReference>
<dbReference type="AlphaFoldDB" id="A0A918MGS1"/>
<evidence type="ECO:0000259" key="2">
    <source>
        <dbReference type="Pfam" id="PF02120"/>
    </source>
</evidence>
<feature type="compositionally biased region" description="Low complexity" evidence="1">
    <location>
        <begin position="558"/>
        <end position="569"/>
    </location>
</feature>
<dbReference type="Gene3D" id="3.30.750.140">
    <property type="match status" value="1"/>
</dbReference>
<evidence type="ECO:0000313" key="3">
    <source>
        <dbReference type="EMBL" id="GGW21443.1"/>
    </source>
</evidence>
<feature type="region of interest" description="Disordered" evidence="1">
    <location>
        <begin position="376"/>
        <end position="461"/>
    </location>
</feature>
<feature type="region of interest" description="Disordered" evidence="1">
    <location>
        <begin position="119"/>
        <end position="171"/>
    </location>
</feature>
<protein>
    <recommendedName>
        <fullName evidence="2">Flagellar hook-length control protein-like C-terminal domain-containing protein</fullName>
    </recommendedName>
</protein>
<reference evidence="3" key="2">
    <citation type="submission" date="2020-09" db="EMBL/GenBank/DDBJ databases">
        <authorList>
            <person name="Sun Q."/>
            <person name="Kim S."/>
        </authorList>
    </citation>
    <scope>NUCLEOTIDE SEQUENCE</scope>
    <source>
        <strain evidence="3">KCTC 23714</strain>
    </source>
</reference>
<sequence length="615" mass="61783">MQIVASTDILSSDLPQLQRGPLAVPAPQLRAASGLPTPEGTDTPRPGFGAAFDRELATKTPAPKGAPAVAPTDPAADLGADPGAWPVARPAPPTSVAAMATGAAAPLPQVPMQAPVDARAEARVPPAPPQITRADASLPHGATGAAPVPATPPRPAPPLPRAAELPPERPMDTPVAETLALRQHPVPVDPQPAPRGPVAPVTDALPAEPLDAAPPARPLPAAGSMPSSDAPPVTAAEPELAPPVAKPFAAAPPPAVAPMPQPADRSEAPVLTMAEAQPVRAPDPTPPRVPQPVEATPRPDIPLAPRPVAQDDTSVPQPEEEADRPEAPEAPAFIAAPIILPPVAPMTPVLTASAADGPLTAQGAVASGPLVPVLPTGGGADRAADPAPDAPATGFALPDMQVPVAPTAPSGTAFAPQDLTAPEPVSRRSLIQSPPDAPPEAMLSPAPLAQPPQSSGPVALPQVDTARSDWTQAVAGHVIAKVEEGGLELDLAPEHLGRLRVRVEMVDGAARVTFVTETAEAARLLQEAQGKLGHSLSQSGLTLAAHEARSGADFAATGQGQNFSQSSGQMPGQNGDPGAQGRAVFGLPADRGRAVGAELPQPAAAPIRGSINLIA</sequence>
<feature type="compositionally biased region" description="Low complexity" evidence="1">
    <location>
        <begin position="204"/>
        <end position="222"/>
    </location>
</feature>
<dbReference type="CDD" id="cd17470">
    <property type="entry name" value="T3SS_Flik_C"/>
    <property type="match status" value="1"/>
</dbReference>
<dbReference type="InterPro" id="IPR038610">
    <property type="entry name" value="FliK-like_C_sf"/>
</dbReference>
<feature type="compositionally biased region" description="Low complexity" evidence="1">
    <location>
        <begin position="58"/>
        <end position="81"/>
    </location>
</feature>
<feature type="compositionally biased region" description="Pro residues" evidence="1">
    <location>
        <begin position="240"/>
        <end position="261"/>
    </location>
</feature>
<dbReference type="InterPro" id="IPR021136">
    <property type="entry name" value="Flagellar_hook_control-like_C"/>
</dbReference>
<accession>A0A918MGS1</accession>
<feature type="compositionally biased region" description="Pro residues" evidence="1">
    <location>
        <begin position="281"/>
        <end position="290"/>
    </location>
</feature>
<name>A0A918MGS1_9RHOB</name>
<dbReference type="Pfam" id="PF02120">
    <property type="entry name" value="Flg_hook"/>
    <property type="match status" value="1"/>
</dbReference>
<feature type="region of interest" description="Disordered" evidence="1">
    <location>
        <begin position="13"/>
        <end position="81"/>
    </location>
</feature>
<feature type="compositionally biased region" description="Pro residues" evidence="1">
    <location>
        <begin position="149"/>
        <end position="160"/>
    </location>
</feature>
<dbReference type="Proteomes" id="UP000628984">
    <property type="component" value="Unassembled WGS sequence"/>
</dbReference>
<gene>
    <name evidence="3" type="ORF">GCM10011452_01820</name>
</gene>
<feature type="domain" description="Flagellar hook-length control protein-like C-terminal" evidence="2">
    <location>
        <begin position="487"/>
        <end position="552"/>
    </location>
</feature>
<feature type="compositionally biased region" description="Pro residues" evidence="1">
    <location>
        <begin position="187"/>
        <end position="197"/>
    </location>
</feature>
<organism evidence="3 4">
    <name type="scientific">Gemmobacter lanyuensis</name>
    <dbReference type="NCBI Taxonomy" id="1054497"/>
    <lineage>
        <taxon>Bacteria</taxon>
        <taxon>Pseudomonadati</taxon>
        <taxon>Pseudomonadota</taxon>
        <taxon>Alphaproteobacteria</taxon>
        <taxon>Rhodobacterales</taxon>
        <taxon>Paracoccaceae</taxon>
        <taxon>Gemmobacter</taxon>
    </lineage>
</organism>
<evidence type="ECO:0000313" key="4">
    <source>
        <dbReference type="Proteomes" id="UP000628984"/>
    </source>
</evidence>
<comment type="caution">
    <text evidence="3">The sequence shown here is derived from an EMBL/GenBank/DDBJ whole genome shotgun (WGS) entry which is preliminary data.</text>
</comment>
<proteinExistence type="predicted"/>